<organism evidence="2 3">
    <name type="scientific">Aspergillus sclerotialis</name>
    <dbReference type="NCBI Taxonomy" id="2070753"/>
    <lineage>
        <taxon>Eukaryota</taxon>
        <taxon>Fungi</taxon>
        <taxon>Dikarya</taxon>
        <taxon>Ascomycota</taxon>
        <taxon>Pezizomycotina</taxon>
        <taxon>Eurotiomycetes</taxon>
        <taxon>Eurotiomycetidae</taxon>
        <taxon>Eurotiales</taxon>
        <taxon>Aspergillaceae</taxon>
        <taxon>Aspergillus</taxon>
        <taxon>Aspergillus subgen. Polypaecilum</taxon>
    </lineage>
</organism>
<proteinExistence type="predicted"/>
<gene>
    <name evidence="2" type="ORF">PHISCL_09491</name>
</gene>
<dbReference type="CDD" id="cd00756">
    <property type="entry name" value="MoaE"/>
    <property type="match status" value="1"/>
</dbReference>
<dbReference type="OrthoDB" id="5531344at2759"/>
<feature type="compositionally biased region" description="Polar residues" evidence="1">
    <location>
        <begin position="1"/>
        <end position="10"/>
    </location>
</feature>
<keyword evidence="3" id="KW-1185">Reference proteome</keyword>
<dbReference type="InterPro" id="IPR036563">
    <property type="entry name" value="MoaE_sf"/>
</dbReference>
<sequence>MTSQTQQQLPSHLDPSTYPRTVTHPPNTHLTLTYSPLDANTALSKISSPSAGANVLFLGTTRNSFEGRPVTELSYTSYPTLAFKTLENIASDAVKKHSLLGIYIAHRLGSVPIGEASIVVAVSAGHRGPAWRAGEEVLEA</sequence>
<dbReference type="Gene3D" id="3.90.1170.40">
    <property type="entry name" value="Molybdopterin biosynthesis MoaE subunit"/>
    <property type="match status" value="1"/>
</dbReference>
<dbReference type="EMBL" id="MVGC01000609">
    <property type="protein sequence ID" value="RJE18176.1"/>
    <property type="molecule type" value="Genomic_DNA"/>
</dbReference>
<reference evidence="3" key="1">
    <citation type="submission" date="2017-02" db="EMBL/GenBank/DDBJ databases">
        <authorList>
            <person name="Tafer H."/>
            <person name="Lopandic K."/>
        </authorList>
    </citation>
    <scope>NUCLEOTIDE SEQUENCE [LARGE SCALE GENOMIC DNA]</scope>
    <source>
        <strain evidence="3">CBS 366.77</strain>
    </source>
</reference>
<name>A0A3A2Z5T6_9EURO</name>
<dbReference type="SUPFAM" id="SSF54690">
    <property type="entry name" value="Molybdopterin synthase subunit MoaE"/>
    <property type="match status" value="1"/>
</dbReference>
<dbReference type="STRING" id="2070753.A0A3A2Z5T6"/>
<feature type="region of interest" description="Disordered" evidence="1">
    <location>
        <begin position="1"/>
        <end position="25"/>
    </location>
</feature>
<feature type="non-terminal residue" evidence="2">
    <location>
        <position position="140"/>
    </location>
</feature>
<accession>A0A3A2Z5T6</accession>
<dbReference type="GO" id="GO:0006777">
    <property type="term" value="P:Mo-molybdopterin cofactor biosynthetic process"/>
    <property type="evidence" value="ECO:0007669"/>
    <property type="project" value="InterPro"/>
</dbReference>
<evidence type="ECO:0000313" key="2">
    <source>
        <dbReference type="EMBL" id="RJE18176.1"/>
    </source>
</evidence>
<dbReference type="AlphaFoldDB" id="A0A3A2Z5T6"/>
<dbReference type="Pfam" id="PF02391">
    <property type="entry name" value="MoaE"/>
    <property type="match status" value="1"/>
</dbReference>
<evidence type="ECO:0000256" key="1">
    <source>
        <dbReference type="SAM" id="MobiDB-lite"/>
    </source>
</evidence>
<dbReference type="PANTHER" id="PTHR23404">
    <property type="entry name" value="MOLYBDOPTERIN SYNTHASE RELATED"/>
    <property type="match status" value="1"/>
</dbReference>
<dbReference type="InterPro" id="IPR003448">
    <property type="entry name" value="Mopterin_biosynth_MoaE"/>
</dbReference>
<protein>
    <submittedName>
        <fullName evidence="2">Uncharacterized protein</fullName>
    </submittedName>
</protein>
<evidence type="ECO:0000313" key="3">
    <source>
        <dbReference type="Proteomes" id="UP000266188"/>
    </source>
</evidence>
<comment type="caution">
    <text evidence="2">The sequence shown here is derived from an EMBL/GenBank/DDBJ whole genome shotgun (WGS) entry which is preliminary data.</text>
</comment>
<dbReference type="Proteomes" id="UP000266188">
    <property type="component" value="Unassembled WGS sequence"/>
</dbReference>